<feature type="chain" id="PRO_5043049713" description="Apple domain-containing protein" evidence="1">
    <location>
        <begin position="28"/>
        <end position="170"/>
    </location>
</feature>
<dbReference type="EMBL" id="JAXCGZ010010200">
    <property type="protein sequence ID" value="KAK7075738.1"/>
    <property type="molecule type" value="Genomic_DNA"/>
</dbReference>
<dbReference type="Gene3D" id="3.50.4.10">
    <property type="entry name" value="Hepatocyte Growth Factor"/>
    <property type="match status" value="1"/>
</dbReference>
<comment type="caution">
    <text evidence="3">The sequence shown here is derived from an EMBL/GenBank/DDBJ whole genome shotgun (WGS) entry which is preliminary data.</text>
</comment>
<gene>
    <name evidence="3" type="ORF">SK128_014513</name>
</gene>
<keyword evidence="4" id="KW-1185">Reference proteome</keyword>
<dbReference type="Proteomes" id="UP001381693">
    <property type="component" value="Unassembled WGS sequence"/>
</dbReference>
<dbReference type="PANTHER" id="PTHR47327">
    <property type="entry name" value="FI18240P1-RELATED"/>
    <property type="match status" value="1"/>
</dbReference>
<evidence type="ECO:0000259" key="2">
    <source>
        <dbReference type="PROSITE" id="PS50948"/>
    </source>
</evidence>
<keyword evidence="1" id="KW-0732">Signal</keyword>
<feature type="signal peptide" evidence="1">
    <location>
        <begin position="1"/>
        <end position="27"/>
    </location>
</feature>
<dbReference type="InterPro" id="IPR003609">
    <property type="entry name" value="Pan_app"/>
</dbReference>
<evidence type="ECO:0000313" key="4">
    <source>
        <dbReference type="Proteomes" id="UP001381693"/>
    </source>
</evidence>
<evidence type="ECO:0000313" key="3">
    <source>
        <dbReference type="EMBL" id="KAK7075738.1"/>
    </source>
</evidence>
<evidence type="ECO:0000256" key="1">
    <source>
        <dbReference type="SAM" id="SignalP"/>
    </source>
</evidence>
<organism evidence="3 4">
    <name type="scientific">Halocaridina rubra</name>
    <name type="common">Hawaiian red shrimp</name>
    <dbReference type="NCBI Taxonomy" id="373956"/>
    <lineage>
        <taxon>Eukaryota</taxon>
        <taxon>Metazoa</taxon>
        <taxon>Ecdysozoa</taxon>
        <taxon>Arthropoda</taxon>
        <taxon>Crustacea</taxon>
        <taxon>Multicrustacea</taxon>
        <taxon>Malacostraca</taxon>
        <taxon>Eumalacostraca</taxon>
        <taxon>Eucarida</taxon>
        <taxon>Decapoda</taxon>
        <taxon>Pleocyemata</taxon>
        <taxon>Caridea</taxon>
        <taxon>Atyoidea</taxon>
        <taxon>Atyidae</taxon>
        <taxon>Halocaridina</taxon>
    </lineage>
</organism>
<feature type="domain" description="Apple" evidence="2">
    <location>
        <begin position="29"/>
        <end position="113"/>
    </location>
</feature>
<dbReference type="SUPFAM" id="SSF57414">
    <property type="entry name" value="Hairpin loop containing domain-like"/>
    <property type="match status" value="2"/>
</dbReference>
<dbReference type="PANTHER" id="PTHR47327:SF1">
    <property type="entry name" value="RE15579P"/>
    <property type="match status" value="1"/>
</dbReference>
<name>A0AAN8X763_HALRR</name>
<dbReference type="AlphaFoldDB" id="A0AAN8X763"/>
<dbReference type="GO" id="GO:0009653">
    <property type="term" value="P:anatomical structure morphogenesis"/>
    <property type="evidence" value="ECO:0007669"/>
    <property type="project" value="TreeGrafter"/>
</dbReference>
<feature type="domain" description="Apple" evidence="2">
    <location>
        <begin position="119"/>
        <end position="170"/>
    </location>
</feature>
<protein>
    <recommendedName>
        <fullName evidence="2">Apple domain-containing protein</fullName>
    </recommendedName>
</protein>
<dbReference type="PROSITE" id="PS50948">
    <property type="entry name" value="PAN"/>
    <property type="match status" value="2"/>
</dbReference>
<accession>A0AAN8X763</accession>
<sequence>MGAFNNLYKTLCLPLVLLTQFVSETASQCSLTESFEKVSRSTLKGVPGNPLFSDSGNTVTFNCLQRCRESGNCKGLLINYKLESCFSFDRDSSSVGVQLQPSEEPVSYFEKICINAPQCGKGWILERVVGFEIEGYDDIVLSDVPSRIKCAEMCLRERGLMCRSAEYHMR</sequence>
<dbReference type="InterPro" id="IPR052774">
    <property type="entry name" value="Celegans_DevNeuronal_Protein"/>
</dbReference>
<dbReference type="Pfam" id="PF00024">
    <property type="entry name" value="PAN_1"/>
    <property type="match status" value="2"/>
</dbReference>
<reference evidence="3 4" key="1">
    <citation type="submission" date="2023-11" db="EMBL/GenBank/DDBJ databases">
        <title>Halocaridina rubra genome assembly.</title>
        <authorList>
            <person name="Smith C."/>
        </authorList>
    </citation>
    <scope>NUCLEOTIDE SEQUENCE [LARGE SCALE GENOMIC DNA]</scope>
    <source>
        <strain evidence="3">EP-1</strain>
        <tissue evidence="3">Whole</tissue>
    </source>
</reference>
<proteinExistence type="predicted"/>